<name>A0ABV4N656_9VIBR</name>
<dbReference type="Proteomes" id="UP001570417">
    <property type="component" value="Unassembled WGS sequence"/>
</dbReference>
<dbReference type="PROSITE" id="PS51257">
    <property type="entry name" value="PROKAR_LIPOPROTEIN"/>
    <property type="match status" value="1"/>
</dbReference>
<dbReference type="EMBL" id="JBFRUW010000001">
    <property type="protein sequence ID" value="MFA0566811.1"/>
    <property type="molecule type" value="Genomic_DNA"/>
</dbReference>
<evidence type="ECO:0000313" key="2">
    <source>
        <dbReference type="Proteomes" id="UP001570417"/>
    </source>
</evidence>
<accession>A0ABV4N656</accession>
<protein>
    <recommendedName>
        <fullName evidence="3">DNA polymerase III subunit beta</fullName>
    </recommendedName>
</protein>
<gene>
    <name evidence="1" type="ORF">AB4566_00830</name>
</gene>
<organism evidence="1 2">
    <name type="scientific">Vibrio gallaecicus</name>
    <dbReference type="NCBI Taxonomy" id="552386"/>
    <lineage>
        <taxon>Bacteria</taxon>
        <taxon>Pseudomonadati</taxon>
        <taxon>Pseudomonadota</taxon>
        <taxon>Gammaproteobacteria</taxon>
        <taxon>Vibrionales</taxon>
        <taxon>Vibrionaceae</taxon>
        <taxon>Vibrio</taxon>
    </lineage>
</organism>
<evidence type="ECO:0000313" key="1">
    <source>
        <dbReference type="EMBL" id="MFA0566811.1"/>
    </source>
</evidence>
<comment type="caution">
    <text evidence="1">The sequence shown here is derived from an EMBL/GenBank/DDBJ whole genome shotgun (WGS) entry which is preliminary data.</text>
</comment>
<sequence>MKKIALVCALALAGCSTTQVEWQQDNQIKVAEATVVLKSNLWINKMPSIGEAQDQMLHGAIYLQATSDLPAELAVEGLTIKQGAETWLIDGNDLELRTHSETQWEVAFKWQLEVDDTQPVDVAVQLKDGEAVKWLVEHDVKVDTVY</sequence>
<proteinExistence type="predicted"/>
<dbReference type="RefSeq" id="WP_372264472.1">
    <property type="nucleotide sequence ID" value="NZ_JBFRUW010000001.1"/>
</dbReference>
<keyword evidence="2" id="KW-1185">Reference proteome</keyword>
<reference evidence="1 2" key="1">
    <citation type="journal article" date="2024" name="ISME J.">
        <title>Tailless and filamentous prophages are predominant in marine Vibrio.</title>
        <authorList>
            <person name="Steensen K."/>
            <person name="Seneca J."/>
            <person name="Bartlau N."/>
            <person name="Yu X.A."/>
            <person name="Hussain F.A."/>
            <person name="Polz M.F."/>
        </authorList>
    </citation>
    <scope>NUCLEOTIDE SEQUENCE [LARGE SCALE GENOMIC DNA]</scope>
    <source>
        <strain evidence="1 2">10N.222.51.A1</strain>
    </source>
</reference>
<evidence type="ECO:0008006" key="3">
    <source>
        <dbReference type="Google" id="ProtNLM"/>
    </source>
</evidence>